<evidence type="ECO:0000313" key="1">
    <source>
        <dbReference type="EMBL" id="GAU19258.1"/>
    </source>
</evidence>
<evidence type="ECO:0000313" key="2">
    <source>
        <dbReference type="Proteomes" id="UP000242715"/>
    </source>
</evidence>
<dbReference type="EMBL" id="DF973197">
    <property type="protein sequence ID" value="GAU19258.1"/>
    <property type="molecule type" value="Genomic_DNA"/>
</dbReference>
<organism evidence="1 2">
    <name type="scientific">Trifolium subterraneum</name>
    <name type="common">Subterranean clover</name>
    <dbReference type="NCBI Taxonomy" id="3900"/>
    <lineage>
        <taxon>Eukaryota</taxon>
        <taxon>Viridiplantae</taxon>
        <taxon>Streptophyta</taxon>
        <taxon>Embryophyta</taxon>
        <taxon>Tracheophyta</taxon>
        <taxon>Spermatophyta</taxon>
        <taxon>Magnoliopsida</taxon>
        <taxon>eudicotyledons</taxon>
        <taxon>Gunneridae</taxon>
        <taxon>Pentapetalae</taxon>
        <taxon>rosids</taxon>
        <taxon>fabids</taxon>
        <taxon>Fabales</taxon>
        <taxon>Fabaceae</taxon>
        <taxon>Papilionoideae</taxon>
        <taxon>50 kb inversion clade</taxon>
        <taxon>NPAAA clade</taxon>
        <taxon>Hologalegina</taxon>
        <taxon>IRL clade</taxon>
        <taxon>Trifolieae</taxon>
        <taxon>Trifolium</taxon>
    </lineage>
</organism>
<proteinExistence type="predicted"/>
<reference evidence="2" key="1">
    <citation type="journal article" date="2017" name="Front. Plant Sci.">
        <title>Climate Clever Clovers: New Paradigm to Reduce the Environmental Footprint of Ruminants by Breeding Low Methanogenic Forages Utilizing Haplotype Variation.</title>
        <authorList>
            <person name="Kaur P."/>
            <person name="Appels R."/>
            <person name="Bayer P.E."/>
            <person name="Keeble-Gagnere G."/>
            <person name="Wang J."/>
            <person name="Hirakawa H."/>
            <person name="Shirasawa K."/>
            <person name="Vercoe P."/>
            <person name="Stefanova K."/>
            <person name="Durmic Z."/>
            <person name="Nichols P."/>
            <person name="Revell C."/>
            <person name="Isobe S.N."/>
            <person name="Edwards D."/>
            <person name="Erskine W."/>
        </authorList>
    </citation>
    <scope>NUCLEOTIDE SEQUENCE [LARGE SCALE GENOMIC DNA]</scope>
    <source>
        <strain evidence="2">cv. Daliak</strain>
    </source>
</reference>
<dbReference type="Proteomes" id="UP000242715">
    <property type="component" value="Unassembled WGS sequence"/>
</dbReference>
<keyword evidence="2" id="KW-1185">Reference proteome</keyword>
<name>A0A2Z6MA92_TRISU</name>
<accession>A0A2Z6MA92</accession>
<protein>
    <submittedName>
        <fullName evidence="1">Uncharacterized protein</fullName>
    </submittedName>
</protein>
<sequence length="59" mass="7066">MEWCRGDLEGMLARMLHLLRDKRSRLSDLLLELTFPSRRKDRLIVCRLVKSVKHASPRY</sequence>
<dbReference type="AlphaFoldDB" id="A0A2Z6MA92"/>
<gene>
    <name evidence="1" type="ORF">TSUD_335430</name>
</gene>